<evidence type="ECO:0000313" key="3">
    <source>
        <dbReference type="Proteomes" id="UP000325105"/>
    </source>
</evidence>
<reference evidence="2 3" key="1">
    <citation type="submission" date="2019-07" db="EMBL/GenBank/DDBJ databases">
        <title>Genomic Encyclopedia of Archaeal and Bacterial Type Strains, Phase II (KMG-II): from individual species to whole genera.</title>
        <authorList>
            <person name="Goeker M."/>
        </authorList>
    </citation>
    <scope>NUCLEOTIDE SEQUENCE [LARGE SCALE GENOMIC DNA]</scope>
    <source>
        <strain evidence="2 3">DSM 18850</strain>
    </source>
</reference>
<dbReference type="AlphaFoldDB" id="A0A5S5D838"/>
<evidence type="ECO:0000256" key="1">
    <source>
        <dbReference type="SAM" id="Phobius"/>
    </source>
</evidence>
<feature type="transmembrane region" description="Helical" evidence="1">
    <location>
        <begin position="28"/>
        <end position="47"/>
    </location>
</feature>
<accession>A0A5S5D838</accession>
<keyword evidence="3" id="KW-1185">Reference proteome</keyword>
<proteinExistence type="predicted"/>
<evidence type="ECO:0000313" key="2">
    <source>
        <dbReference type="EMBL" id="TYP92247.1"/>
    </source>
</evidence>
<dbReference type="EMBL" id="VNHX01000017">
    <property type="protein sequence ID" value="TYP92247.1"/>
    <property type="molecule type" value="Genomic_DNA"/>
</dbReference>
<protein>
    <submittedName>
        <fullName evidence="2">Uncharacterized protein</fullName>
    </submittedName>
</protein>
<keyword evidence="1" id="KW-1133">Transmembrane helix</keyword>
<keyword evidence="1" id="KW-0812">Transmembrane</keyword>
<dbReference type="Proteomes" id="UP000325105">
    <property type="component" value="Unassembled WGS sequence"/>
</dbReference>
<gene>
    <name evidence="2" type="ORF">BC792_11722</name>
</gene>
<name>A0A5S5D838_9SPHI</name>
<comment type="caution">
    <text evidence="2">The sequence shown here is derived from an EMBL/GenBank/DDBJ whole genome shotgun (WGS) entry which is preliminary data.</text>
</comment>
<keyword evidence="1" id="KW-0472">Membrane</keyword>
<sequence length="94" mass="10870">MGSNLPFTSRKSNSRPLQRLPYIDIMKILKHFSIFLTFLILQGYSIFLKAQVKVDFKNEELESSIHEIFNSHQDIDSIRIPFLNGVPMSGKITK</sequence>
<organism evidence="2 3">
    <name type="scientific">Sphingobacterium allocomposti</name>
    <dbReference type="NCBI Taxonomy" id="415956"/>
    <lineage>
        <taxon>Bacteria</taxon>
        <taxon>Pseudomonadati</taxon>
        <taxon>Bacteroidota</taxon>
        <taxon>Sphingobacteriia</taxon>
        <taxon>Sphingobacteriales</taxon>
        <taxon>Sphingobacteriaceae</taxon>
        <taxon>Sphingobacterium</taxon>
    </lineage>
</organism>